<feature type="transmembrane region" description="Helical" evidence="1">
    <location>
        <begin position="129"/>
        <end position="149"/>
    </location>
</feature>
<protein>
    <recommendedName>
        <fullName evidence="3">TMhelix containing protein</fullName>
    </recommendedName>
</protein>
<dbReference type="EMBL" id="UOFH01000193">
    <property type="protein sequence ID" value="VAW61692.1"/>
    <property type="molecule type" value="Genomic_DNA"/>
</dbReference>
<dbReference type="AlphaFoldDB" id="A0A3B0XE25"/>
<reference evidence="2" key="1">
    <citation type="submission" date="2018-06" db="EMBL/GenBank/DDBJ databases">
        <authorList>
            <person name="Zhirakovskaya E."/>
        </authorList>
    </citation>
    <scope>NUCLEOTIDE SEQUENCE</scope>
</reference>
<evidence type="ECO:0008006" key="3">
    <source>
        <dbReference type="Google" id="ProtNLM"/>
    </source>
</evidence>
<organism evidence="2">
    <name type="scientific">hydrothermal vent metagenome</name>
    <dbReference type="NCBI Taxonomy" id="652676"/>
    <lineage>
        <taxon>unclassified sequences</taxon>
        <taxon>metagenomes</taxon>
        <taxon>ecological metagenomes</taxon>
    </lineage>
</organism>
<keyword evidence="1" id="KW-0812">Transmembrane</keyword>
<name>A0A3B0XE25_9ZZZZ</name>
<gene>
    <name evidence="2" type="ORF">MNBD_GAMMA08-70</name>
</gene>
<proteinExistence type="predicted"/>
<evidence type="ECO:0000256" key="1">
    <source>
        <dbReference type="SAM" id="Phobius"/>
    </source>
</evidence>
<keyword evidence="1" id="KW-1133">Transmembrane helix</keyword>
<keyword evidence="1" id="KW-0472">Membrane</keyword>
<feature type="transmembrane region" description="Helical" evidence="1">
    <location>
        <begin position="94"/>
        <end position="117"/>
    </location>
</feature>
<sequence length="167" mass="17913">MDWKGLVGSVAPILGGSLGGPFGAMAGKWLAGQMGVDESELETTVTNATPDTMLKIKELDNSFKVEMAKLGLDEKKLHADDRASARVMASKTTLLPQMIISCIFMLGFVAILIYVFSSKEPLPDGIKDMANYLLGILSAGIVQIMNFFFGSSAGSKEKTLQMGEKTK</sequence>
<accession>A0A3B0XE25</accession>
<evidence type="ECO:0000313" key="2">
    <source>
        <dbReference type="EMBL" id="VAW61692.1"/>
    </source>
</evidence>